<dbReference type="PANTHER" id="PTHR33938">
    <property type="entry name" value="FERULOYL ESTERASE B-RELATED"/>
    <property type="match status" value="1"/>
</dbReference>
<comment type="similarity">
    <text evidence="1">Belongs to the tannase family.</text>
</comment>
<keyword evidence="4" id="KW-0732">Signal</keyword>
<dbReference type="OrthoDB" id="7197884at2"/>
<protein>
    <submittedName>
        <fullName evidence="9">Tannase/feruloyl esterase family alpha/beta hydrolase</fullName>
    </submittedName>
</protein>
<keyword evidence="3" id="KW-0479">Metal-binding</keyword>
<gene>
    <name evidence="9" type="ORF">GRI39_05700</name>
</gene>
<dbReference type="AlphaFoldDB" id="A0A845A9R3"/>
<dbReference type="InterPro" id="IPR011118">
    <property type="entry name" value="Tannase/feruloyl_esterase"/>
</dbReference>
<evidence type="ECO:0000256" key="1">
    <source>
        <dbReference type="ARBA" id="ARBA00006249"/>
    </source>
</evidence>
<reference evidence="9 10" key="1">
    <citation type="submission" date="2019-12" db="EMBL/GenBank/DDBJ databases">
        <title>Genomic-based taxomic classification of the family Erythrobacteraceae.</title>
        <authorList>
            <person name="Xu L."/>
        </authorList>
    </citation>
    <scope>NUCLEOTIDE SEQUENCE [LARGE SCALE GENOMIC DNA]</scope>
    <source>
        <strain evidence="9 10">DSM 18604</strain>
    </source>
</reference>
<keyword evidence="2" id="KW-0719">Serine esterase</keyword>
<comment type="caution">
    <text evidence="9">The sequence shown here is derived from an EMBL/GenBank/DDBJ whole genome shotgun (WGS) entry which is preliminary data.</text>
</comment>
<evidence type="ECO:0000256" key="4">
    <source>
        <dbReference type="ARBA" id="ARBA00022729"/>
    </source>
</evidence>
<dbReference type="GO" id="GO:0052689">
    <property type="term" value="F:carboxylic ester hydrolase activity"/>
    <property type="evidence" value="ECO:0007669"/>
    <property type="project" value="UniProtKB-KW"/>
</dbReference>
<accession>A0A845A9R3</accession>
<evidence type="ECO:0000256" key="2">
    <source>
        <dbReference type="ARBA" id="ARBA00022487"/>
    </source>
</evidence>
<keyword evidence="7" id="KW-1015">Disulfide bond</keyword>
<keyword evidence="10" id="KW-1185">Reference proteome</keyword>
<evidence type="ECO:0000256" key="8">
    <source>
        <dbReference type="SAM" id="MobiDB-lite"/>
    </source>
</evidence>
<dbReference type="GO" id="GO:0046872">
    <property type="term" value="F:metal ion binding"/>
    <property type="evidence" value="ECO:0007669"/>
    <property type="project" value="UniProtKB-KW"/>
</dbReference>
<keyword evidence="6" id="KW-0106">Calcium</keyword>
<sequence length="527" mass="55791">MTVTMLPVSVQQKAMAQRNDAAEQAGACAALQQFKNARGDLHITSTQEIAPAPAGSLVLNPMSGERNLVAIPAYCKVEGVINHRTGPDGVEYGIRFAVALPANWNGRFLFQGGGGLNGTVRPPLGTQATGDTPALARGFAVASTDSGHKGEVFDFAFTQNQQAMLDFAYNAVGRVTETAKEVIASHYGRRPDHSYFVGCSTGGREGMVSAQRFAFDYDGIVVGAPAMRTGHSNLALLNAQVAFNQAAEKMSLGIGQVGQLFSPTQRKALQNEVLAQCDARDGLKDGMVFAGTQCHFDPSPLLCKPGDKDPGCLQQPQVDAIRVAFAGPKTSTGAPIYASFPFDPALFGESVGGLPGFLPSTKPTPLGPPSQSLIFDGNALLAVADKDQGGRLMDSYNFTNLNSFAGRGSKMMMFHGLADPWFSAFDTVNWWEQLAKASGGQDKALGFDRLFLVPGMGHCQGGDLTPDTFDMLTPLVAWVEEGKAPQSVTATGRGLNGAQRKLCPYPSVSTYDGKGDPKKTSSYNCKG</sequence>
<dbReference type="InterPro" id="IPR029058">
    <property type="entry name" value="AB_hydrolase_fold"/>
</dbReference>
<evidence type="ECO:0000256" key="5">
    <source>
        <dbReference type="ARBA" id="ARBA00022801"/>
    </source>
</evidence>
<dbReference type="SUPFAM" id="SSF53474">
    <property type="entry name" value="alpha/beta-Hydrolases"/>
    <property type="match status" value="1"/>
</dbReference>
<dbReference type="EMBL" id="WTYQ01000002">
    <property type="protein sequence ID" value="MXP25535.1"/>
    <property type="molecule type" value="Genomic_DNA"/>
</dbReference>
<evidence type="ECO:0000256" key="6">
    <source>
        <dbReference type="ARBA" id="ARBA00022837"/>
    </source>
</evidence>
<keyword evidence="5 9" id="KW-0378">Hydrolase</keyword>
<dbReference type="PANTHER" id="PTHR33938:SF15">
    <property type="entry name" value="FERULOYL ESTERASE B-RELATED"/>
    <property type="match status" value="1"/>
</dbReference>
<feature type="region of interest" description="Disordered" evidence="8">
    <location>
        <begin position="504"/>
        <end position="527"/>
    </location>
</feature>
<evidence type="ECO:0000256" key="7">
    <source>
        <dbReference type="ARBA" id="ARBA00023157"/>
    </source>
</evidence>
<organism evidence="9 10">
    <name type="scientific">Altericroceibacterium indicum</name>
    <dbReference type="NCBI Taxonomy" id="374177"/>
    <lineage>
        <taxon>Bacteria</taxon>
        <taxon>Pseudomonadati</taxon>
        <taxon>Pseudomonadota</taxon>
        <taxon>Alphaproteobacteria</taxon>
        <taxon>Sphingomonadales</taxon>
        <taxon>Erythrobacteraceae</taxon>
        <taxon>Altericroceibacterium</taxon>
    </lineage>
</organism>
<dbReference type="Pfam" id="PF07519">
    <property type="entry name" value="Tannase"/>
    <property type="match status" value="2"/>
</dbReference>
<dbReference type="Proteomes" id="UP000460561">
    <property type="component" value="Unassembled WGS sequence"/>
</dbReference>
<evidence type="ECO:0000256" key="3">
    <source>
        <dbReference type="ARBA" id="ARBA00022723"/>
    </source>
</evidence>
<proteinExistence type="inferred from homology"/>
<name>A0A845A9R3_9SPHN</name>
<evidence type="ECO:0000313" key="9">
    <source>
        <dbReference type="EMBL" id="MXP25535.1"/>
    </source>
</evidence>
<evidence type="ECO:0000313" key="10">
    <source>
        <dbReference type="Proteomes" id="UP000460561"/>
    </source>
</evidence>